<organism evidence="2 3">
    <name type="scientific">Tetradesmus obliquus</name>
    <name type="common">Green alga</name>
    <name type="synonym">Acutodesmus obliquus</name>
    <dbReference type="NCBI Taxonomy" id="3088"/>
    <lineage>
        <taxon>Eukaryota</taxon>
        <taxon>Viridiplantae</taxon>
        <taxon>Chlorophyta</taxon>
        <taxon>core chlorophytes</taxon>
        <taxon>Chlorophyceae</taxon>
        <taxon>CS clade</taxon>
        <taxon>Sphaeropleales</taxon>
        <taxon>Scenedesmaceae</taxon>
        <taxon>Tetradesmus</taxon>
    </lineage>
</organism>
<keyword evidence="3" id="KW-1185">Reference proteome</keyword>
<reference evidence="2 3" key="1">
    <citation type="submission" date="2023-05" db="EMBL/GenBank/DDBJ databases">
        <title>A 100% complete, gapless, phased diploid assembly of the Scenedesmus obliquus UTEX 3031 genome.</title>
        <authorList>
            <person name="Biondi T.C."/>
            <person name="Hanschen E.R."/>
            <person name="Kwon T."/>
            <person name="Eng W."/>
            <person name="Kruse C.P.S."/>
            <person name="Koehler S.I."/>
            <person name="Kunde Y."/>
            <person name="Gleasner C.D."/>
            <person name="You Mak K.T."/>
            <person name="Polle J."/>
            <person name="Hovde B.T."/>
            <person name="Starkenburg S.R."/>
        </authorList>
    </citation>
    <scope>NUCLEOTIDE SEQUENCE [LARGE SCALE GENOMIC DNA]</scope>
    <source>
        <strain evidence="2 3">DOE0152z</strain>
    </source>
</reference>
<accession>A0ABY8TQ34</accession>
<sequence>MNSGMGGMGGMNQGFGGGRQNLISGVTTSGMPTINFDALLKSPYDEPNLPMCTACDAPGYTRGVNGKCNCKAGFGDLQPTGYCNQCPDGFVSLGGHRATCVECENVAWSTEDRTMCICASGWYGYTNSVTRQATCNQCPGTRPVSRDGSRSAAECRSCPAGSSPNEIFDDCVTTAAAPPPPPMTLADLMGQTSPPSPAPAPPAPRLYNDSTFDTAAEDWKFQTRSTRNTTNPITDFIGSVAEKMIMGQPINAAANITQPGDLLYQVLTKPVQQPKAPSLDQLASLGGLGAALGTAAGAIPNLATAVQSGDLVKVVETLGSALKSIDTATQGMRGAAGGDAPEGNQLAQLLSGLSGSSSGASGNSGNALGQMLAGLAGGNSGSSASGLGQAAQLLAGLTGNGNNAGLAQVGSLLSGLAGNNVKSSSSSSKSDNGLGNMLQGLQGLVKVVSRPSAPAPTPVKMFASTPASSGMGAFLFNAAKTAGGFVKVPSAPARGSSNMRLAGSSSSSKKN</sequence>
<protein>
    <recommendedName>
        <fullName evidence="4">Tyrosine-protein kinase ephrin type A/B receptor-like domain-containing protein</fullName>
    </recommendedName>
</protein>
<dbReference type="SUPFAM" id="SSF57184">
    <property type="entry name" value="Growth factor receptor domain"/>
    <property type="match status" value="1"/>
</dbReference>
<evidence type="ECO:0000256" key="1">
    <source>
        <dbReference type="SAM" id="MobiDB-lite"/>
    </source>
</evidence>
<dbReference type="InterPro" id="IPR009030">
    <property type="entry name" value="Growth_fac_rcpt_cys_sf"/>
</dbReference>
<evidence type="ECO:0000313" key="2">
    <source>
        <dbReference type="EMBL" id="WIA10999.1"/>
    </source>
</evidence>
<feature type="region of interest" description="Disordered" evidence="1">
    <location>
        <begin position="490"/>
        <end position="511"/>
    </location>
</feature>
<name>A0ABY8TQ34_TETOB</name>
<dbReference type="Proteomes" id="UP001244341">
    <property type="component" value="Chromosome 2b"/>
</dbReference>
<gene>
    <name evidence="2" type="ORF">OEZ85_011156</name>
</gene>
<evidence type="ECO:0000313" key="3">
    <source>
        <dbReference type="Proteomes" id="UP001244341"/>
    </source>
</evidence>
<feature type="compositionally biased region" description="Polar residues" evidence="1">
    <location>
        <begin position="495"/>
        <end position="511"/>
    </location>
</feature>
<proteinExistence type="predicted"/>
<dbReference type="EMBL" id="CP126209">
    <property type="protein sequence ID" value="WIA10999.1"/>
    <property type="molecule type" value="Genomic_DNA"/>
</dbReference>
<evidence type="ECO:0008006" key="4">
    <source>
        <dbReference type="Google" id="ProtNLM"/>
    </source>
</evidence>